<comment type="caution">
    <text evidence="1">The sequence shown here is derived from an EMBL/GenBank/DDBJ whole genome shotgun (WGS) entry which is preliminary data.</text>
</comment>
<proteinExistence type="predicted"/>
<organism evidence="1">
    <name type="scientific">marine sediment metagenome</name>
    <dbReference type="NCBI Taxonomy" id="412755"/>
    <lineage>
        <taxon>unclassified sequences</taxon>
        <taxon>metagenomes</taxon>
        <taxon>ecological metagenomes</taxon>
    </lineage>
</organism>
<sequence length="40" mass="4882">EGKSHNHTLRCLARQLIRVIYKMLTEDRDYIIRKELRKIA</sequence>
<dbReference type="AlphaFoldDB" id="X1UCG9"/>
<evidence type="ECO:0000313" key="1">
    <source>
        <dbReference type="EMBL" id="GAI90019.1"/>
    </source>
</evidence>
<feature type="non-terminal residue" evidence="1">
    <location>
        <position position="1"/>
    </location>
</feature>
<reference evidence="1" key="1">
    <citation type="journal article" date="2014" name="Front. Microbiol.">
        <title>High frequency of phylogenetically diverse reductive dehalogenase-homologous genes in deep subseafloor sedimentary metagenomes.</title>
        <authorList>
            <person name="Kawai M."/>
            <person name="Futagami T."/>
            <person name="Toyoda A."/>
            <person name="Takaki Y."/>
            <person name="Nishi S."/>
            <person name="Hori S."/>
            <person name="Arai W."/>
            <person name="Tsubouchi T."/>
            <person name="Morono Y."/>
            <person name="Uchiyama I."/>
            <person name="Ito T."/>
            <person name="Fujiyama A."/>
            <person name="Inagaki F."/>
            <person name="Takami H."/>
        </authorList>
    </citation>
    <scope>NUCLEOTIDE SEQUENCE</scope>
    <source>
        <strain evidence="1">Expedition CK06-06</strain>
    </source>
</reference>
<protein>
    <submittedName>
        <fullName evidence="1">Uncharacterized protein</fullName>
    </submittedName>
</protein>
<name>X1UCG9_9ZZZZ</name>
<gene>
    <name evidence="1" type="ORF">S12H4_32368</name>
</gene>
<accession>X1UCG9</accession>
<dbReference type="EMBL" id="BARW01018978">
    <property type="protein sequence ID" value="GAI90019.1"/>
    <property type="molecule type" value="Genomic_DNA"/>
</dbReference>